<accession>A0A4U8T758</accession>
<proteinExistence type="predicted"/>
<gene>
    <name evidence="1" type="ORF">LS80_009265</name>
</gene>
<evidence type="ECO:0000313" key="1">
    <source>
        <dbReference type="EMBL" id="TLD95490.1"/>
    </source>
</evidence>
<comment type="caution">
    <text evidence="1">The sequence shown here is derived from an EMBL/GenBank/DDBJ whole genome shotgun (WGS) entry which is preliminary data.</text>
</comment>
<organism evidence="1 2">
    <name type="scientific">Helicobacter trogontum</name>
    <dbReference type="NCBI Taxonomy" id="50960"/>
    <lineage>
        <taxon>Bacteria</taxon>
        <taxon>Pseudomonadati</taxon>
        <taxon>Campylobacterota</taxon>
        <taxon>Epsilonproteobacteria</taxon>
        <taxon>Campylobacterales</taxon>
        <taxon>Helicobacteraceae</taxon>
        <taxon>Helicobacter</taxon>
    </lineage>
</organism>
<dbReference type="Proteomes" id="UP000029861">
    <property type="component" value="Unassembled WGS sequence"/>
</dbReference>
<dbReference type="AlphaFoldDB" id="A0A4U8T758"/>
<reference evidence="1 2" key="1">
    <citation type="journal article" date="2014" name="Genome Announc.">
        <title>Draft genome sequences of eight enterohepatic helicobacter species isolated from both laboratory and wild rodents.</title>
        <authorList>
            <person name="Sheh A."/>
            <person name="Shen Z."/>
            <person name="Fox J.G."/>
        </authorList>
    </citation>
    <scope>NUCLEOTIDE SEQUENCE [LARGE SCALE GENOMIC DNA]</scope>
    <source>
        <strain evidence="1 2">ATCC 49310</strain>
    </source>
</reference>
<dbReference type="RefSeq" id="WP_034319124.1">
    <property type="nucleotide sequence ID" value="NZ_FZNF01000001.1"/>
</dbReference>
<sequence>MINFAVIVGIGYDTKGLFYRFYEVGTSYKDKGVSDENKLYIENGMLQGKPTHNTNRHYVATQIRRNLSYKKD</sequence>
<evidence type="ECO:0000313" key="2">
    <source>
        <dbReference type="Proteomes" id="UP000029861"/>
    </source>
</evidence>
<protein>
    <submittedName>
        <fullName evidence="1">Uncharacterized protein</fullName>
    </submittedName>
</protein>
<name>A0A4U8T758_9HELI</name>
<dbReference type="EMBL" id="JRPK02000045">
    <property type="protein sequence ID" value="TLD95490.1"/>
    <property type="molecule type" value="Genomic_DNA"/>
</dbReference>